<proteinExistence type="predicted"/>
<organism evidence="2 3">
    <name type="scientific">Chara braunii</name>
    <name type="common">Braun's stonewort</name>
    <dbReference type="NCBI Taxonomy" id="69332"/>
    <lineage>
        <taxon>Eukaryota</taxon>
        <taxon>Viridiplantae</taxon>
        <taxon>Streptophyta</taxon>
        <taxon>Charophyceae</taxon>
        <taxon>Charales</taxon>
        <taxon>Characeae</taxon>
        <taxon>Chara</taxon>
    </lineage>
</organism>
<name>A0A388KHQ4_CHABU</name>
<dbReference type="InterPro" id="IPR011989">
    <property type="entry name" value="ARM-like"/>
</dbReference>
<protein>
    <submittedName>
        <fullName evidence="2">Uncharacterized protein</fullName>
    </submittedName>
</protein>
<reference evidence="2 3" key="1">
    <citation type="journal article" date="2018" name="Cell">
        <title>The Chara Genome: Secondary Complexity and Implications for Plant Terrestrialization.</title>
        <authorList>
            <person name="Nishiyama T."/>
            <person name="Sakayama H."/>
            <person name="Vries J.D."/>
            <person name="Buschmann H."/>
            <person name="Saint-Marcoux D."/>
            <person name="Ullrich K.K."/>
            <person name="Haas F.B."/>
            <person name="Vanderstraeten L."/>
            <person name="Becker D."/>
            <person name="Lang D."/>
            <person name="Vosolsobe S."/>
            <person name="Rombauts S."/>
            <person name="Wilhelmsson P.K.I."/>
            <person name="Janitza P."/>
            <person name="Kern R."/>
            <person name="Heyl A."/>
            <person name="Rumpler F."/>
            <person name="Villalobos L.I.A.C."/>
            <person name="Clay J.M."/>
            <person name="Skokan R."/>
            <person name="Toyoda A."/>
            <person name="Suzuki Y."/>
            <person name="Kagoshima H."/>
            <person name="Schijlen E."/>
            <person name="Tajeshwar N."/>
            <person name="Catarino B."/>
            <person name="Hetherington A.J."/>
            <person name="Saltykova A."/>
            <person name="Bonnot C."/>
            <person name="Breuninger H."/>
            <person name="Symeonidi A."/>
            <person name="Radhakrishnan G.V."/>
            <person name="Van Nieuwerburgh F."/>
            <person name="Deforce D."/>
            <person name="Chang C."/>
            <person name="Karol K.G."/>
            <person name="Hedrich R."/>
            <person name="Ulvskov P."/>
            <person name="Glockner G."/>
            <person name="Delwiche C.F."/>
            <person name="Petrasek J."/>
            <person name="Van de Peer Y."/>
            <person name="Friml J."/>
            <person name="Beilby M."/>
            <person name="Dolan L."/>
            <person name="Kohara Y."/>
            <person name="Sugano S."/>
            <person name="Fujiyama A."/>
            <person name="Delaux P.-M."/>
            <person name="Quint M."/>
            <person name="TheiBen G."/>
            <person name="Hagemann M."/>
            <person name="Harholt J."/>
            <person name="Dunand C."/>
            <person name="Zachgo S."/>
            <person name="Langdale J."/>
            <person name="Maumus F."/>
            <person name="Straeten D.V.D."/>
            <person name="Gould S.B."/>
            <person name="Rensing S.A."/>
        </authorList>
    </citation>
    <scope>NUCLEOTIDE SEQUENCE [LARGE SCALE GENOMIC DNA]</scope>
    <source>
        <strain evidence="2 3">S276</strain>
    </source>
</reference>
<dbReference type="AlphaFoldDB" id="A0A388KHQ4"/>
<feature type="chain" id="PRO_5017306437" evidence="1">
    <location>
        <begin position="20"/>
        <end position="100"/>
    </location>
</feature>
<keyword evidence="3" id="KW-1185">Reference proteome</keyword>
<dbReference type="InterPro" id="IPR016024">
    <property type="entry name" value="ARM-type_fold"/>
</dbReference>
<feature type="signal peptide" evidence="1">
    <location>
        <begin position="1"/>
        <end position="19"/>
    </location>
</feature>
<dbReference type="Proteomes" id="UP000265515">
    <property type="component" value="Unassembled WGS sequence"/>
</dbReference>
<dbReference type="Gramene" id="GBG69556">
    <property type="protein sequence ID" value="GBG69556"/>
    <property type="gene ID" value="CBR_g4390"/>
</dbReference>
<evidence type="ECO:0000313" key="3">
    <source>
        <dbReference type="Proteomes" id="UP000265515"/>
    </source>
</evidence>
<comment type="caution">
    <text evidence="2">The sequence shown here is derived from an EMBL/GenBank/DDBJ whole genome shotgun (WGS) entry which is preliminary data.</text>
</comment>
<dbReference type="Gene3D" id="1.25.10.10">
    <property type="entry name" value="Leucine-rich Repeat Variant"/>
    <property type="match status" value="1"/>
</dbReference>
<evidence type="ECO:0000313" key="2">
    <source>
        <dbReference type="EMBL" id="GBG69556.1"/>
    </source>
</evidence>
<evidence type="ECO:0000256" key="1">
    <source>
        <dbReference type="SAM" id="SignalP"/>
    </source>
</evidence>
<accession>A0A388KHQ4</accession>
<dbReference type="EMBL" id="BFEA01000116">
    <property type="protein sequence ID" value="GBG69556.1"/>
    <property type="molecule type" value="Genomic_DNA"/>
</dbReference>
<keyword evidence="1" id="KW-0732">Signal</keyword>
<dbReference type="SUPFAM" id="SSF48371">
    <property type="entry name" value="ARM repeat"/>
    <property type="match status" value="1"/>
</dbReference>
<sequence>MLTELCCATLMLLSTVSDPKVDEELVPIVNVLRSDWLEKNSKVVLYAVAAMWCLARDETNRRALGRLGALQVLVELGGKVLQKLVTAQQEDERILSIMVI</sequence>
<gene>
    <name evidence="2" type="ORF">CBR_g4390</name>
</gene>